<feature type="transmembrane region" description="Helical" evidence="4">
    <location>
        <begin position="297"/>
        <end position="317"/>
    </location>
</feature>
<dbReference type="InterPro" id="IPR020846">
    <property type="entry name" value="MFS_dom"/>
</dbReference>
<dbReference type="EMBL" id="JBANRG010000007">
    <property type="protein sequence ID" value="KAK7464939.1"/>
    <property type="molecule type" value="Genomic_DNA"/>
</dbReference>
<dbReference type="InterPro" id="IPR050327">
    <property type="entry name" value="Proton-linked_MCT"/>
</dbReference>
<dbReference type="PANTHER" id="PTHR11360:SF284">
    <property type="entry name" value="EG:103B4.3 PROTEIN-RELATED"/>
    <property type="match status" value="1"/>
</dbReference>
<feature type="domain" description="Major facilitator superfamily (MFS) profile" evidence="5">
    <location>
        <begin position="70"/>
        <end position="494"/>
    </location>
</feature>
<keyword evidence="4" id="KW-0812">Transmembrane</keyword>
<evidence type="ECO:0000256" key="2">
    <source>
        <dbReference type="ARBA" id="ARBA00006727"/>
    </source>
</evidence>
<dbReference type="InterPro" id="IPR011701">
    <property type="entry name" value="MFS"/>
</dbReference>
<feature type="transmembrane region" description="Helical" evidence="4">
    <location>
        <begin position="250"/>
        <end position="272"/>
    </location>
</feature>
<dbReference type="SUPFAM" id="SSF103473">
    <property type="entry name" value="MFS general substrate transporter"/>
    <property type="match status" value="1"/>
</dbReference>
<keyword evidence="7" id="KW-1185">Reference proteome</keyword>
<dbReference type="Proteomes" id="UP001498398">
    <property type="component" value="Unassembled WGS sequence"/>
</dbReference>
<evidence type="ECO:0000313" key="7">
    <source>
        <dbReference type="Proteomes" id="UP001498398"/>
    </source>
</evidence>
<dbReference type="Pfam" id="PF07690">
    <property type="entry name" value="MFS_1"/>
    <property type="match status" value="1"/>
</dbReference>
<gene>
    <name evidence="6" type="ORF">VKT23_006147</name>
</gene>
<feature type="region of interest" description="Disordered" evidence="3">
    <location>
        <begin position="1"/>
        <end position="23"/>
    </location>
</feature>
<feature type="transmembrane region" description="Helical" evidence="4">
    <location>
        <begin position="386"/>
        <end position="405"/>
    </location>
</feature>
<evidence type="ECO:0000313" key="6">
    <source>
        <dbReference type="EMBL" id="KAK7464939.1"/>
    </source>
</evidence>
<feature type="transmembrane region" description="Helical" evidence="4">
    <location>
        <begin position="426"/>
        <end position="447"/>
    </location>
</feature>
<feature type="transmembrane region" description="Helical" evidence="4">
    <location>
        <begin position="222"/>
        <end position="244"/>
    </location>
</feature>
<feature type="transmembrane region" description="Helical" evidence="4">
    <location>
        <begin position="363"/>
        <end position="380"/>
    </location>
</feature>
<dbReference type="PROSITE" id="PS50850">
    <property type="entry name" value="MFS"/>
    <property type="match status" value="1"/>
</dbReference>
<dbReference type="PANTHER" id="PTHR11360">
    <property type="entry name" value="MONOCARBOXYLATE TRANSPORTER"/>
    <property type="match status" value="1"/>
</dbReference>
<feature type="transmembrane region" description="Helical" evidence="4">
    <location>
        <begin position="194"/>
        <end position="215"/>
    </location>
</feature>
<comment type="similarity">
    <text evidence="2">Belongs to the major facilitator superfamily. Monocarboxylate porter (TC 2.A.1.13) family.</text>
</comment>
<evidence type="ECO:0000256" key="3">
    <source>
        <dbReference type="SAM" id="MobiDB-lite"/>
    </source>
</evidence>
<comment type="caution">
    <text evidence="6">The sequence shown here is derived from an EMBL/GenBank/DDBJ whole genome shotgun (WGS) entry which is preliminary data.</text>
</comment>
<accession>A0ABR1JVQ6</accession>
<keyword evidence="4" id="KW-0472">Membrane</keyword>
<feature type="transmembrane region" description="Helical" evidence="4">
    <location>
        <begin position="164"/>
        <end position="182"/>
    </location>
</feature>
<feature type="transmembrane region" description="Helical" evidence="4">
    <location>
        <begin position="114"/>
        <end position="137"/>
    </location>
</feature>
<name>A0ABR1JVQ6_9AGAR</name>
<keyword evidence="4" id="KW-1133">Transmembrane helix</keyword>
<feature type="transmembrane region" description="Helical" evidence="4">
    <location>
        <begin position="472"/>
        <end position="492"/>
    </location>
</feature>
<comment type="subcellular location">
    <subcellularLocation>
        <location evidence="1">Membrane</location>
        <topology evidence="1">Multi-pass membrane protein</topology>
    </subcellularLocation>
</comment>
<proteinExistence type="inferred from homology"/>
<organism evidence="6 7">
    <name type="scientific">Marasmiellus scandens</name>
    <dbReference type="NCBI Taxonomy" id="2682957"/>
    <lineage>
        <taxon>Eukaryota</taxon>
        <taxon>Fungi</taxon>
        <taxon>Dikarya</taxon>
        <taxon>Basidiomycota</taxon>
        <taxon>Agaricomycotina</taxon>
        <taxon>Agaricomycetes</taxon>
        <taxon>Agaricomycetidae</taxon>
        <taxon>Agaricales</taxon>
        <taxon>Marasmiineae</taxon>
        <taxon>Omphalotaceae</taxon>
        <taxon>Marasmiellus</taxon>
    </lineage>
</organism>
<protein>
    <recommendedName>
        <fullName evidence="5">Major facilitator superfamily (MFS) profile domain-containing protein</fullName>
    </recommendedName>
</protein>
<sequence>MYAAQDQRRAGEQNGYELQRVDTQRRISMPIRNNGHRIVESQAGLAEESQPLSSSVPIPVPNNPPTTSYQILLVLAGALMTFHVIGINQVYGIFQEFYTSPQSNIPDAQGQDALVSLVGSIATGLTWGGSIFVNPLLEKTKNWVHVSWGNSVGRNWRVNNVKTITLVGALIMSLGLVLASFATEIWHLYLTQALLYGLGSSMYYYPIITIVPTYFDRHRGFAMGVVLAGSGLGGLVMALVLQYLLDTYGIVWALRVLGFWNFGIGVVVALIVEERDSVGRRNGSILPNKSLMKRGTFWYQSLAAFLQAGGNVVPIYFMSSYTVSVLSLSPSTGSLFLSINSGVNSISRILMGILADSVGRQNTLVSATILSSLSVFALWYDAPKARYTAFVVMYGVYAGGYNALLPTTIMEVYGVENYASVNSVMYFIRGLGTIFGAPVAGAILGTYKRSGEALGGGMEMGLEFLRKKYNNVVVYDGILLMAAAFCVVYVRWLDARDKGNWRWKA</sequence>
<evidence type="ECO:0000256" key="1">
    <source>
        <dbReference type="ARBA" id="ARBA00004141"/>
    </source>
</evidence>
<evidence type="ECO:0000256" key="4">
    <source>
        <dbReference type="SAM" id="Phobius"/>
    </source>
</evidence>
<feature type="transmembrane region" description="Helical" evidence="4">
    <location>
        <begin position="71"/>
        <end position="94"/>
    </location>
</feature>
<feature type="compositionally biased region" description="Basic and acidic residues" evidence="3">
    <location>
        <begin position="1"/>
        <end position="11"/>
    </location>
</feature>
<dbReference type="InterPro" id="IPR036259">
    <property type="entry name" value="MFS_trans_sf"/>
</dbReference>
<dbReference type="Gene3D" id="1.20.1250.20">
    <property type="entry name" value="MFS general substrate transporter like domains"/>
    <property type="match status" value="2"/>
</dbReference>
<evidence type="ECO:0000259" key="5">
    <source>
        <dbReference type="PROSITE" id="PS50850"/>
    </source>
</evidence>
<reference evidence="6 7" key="1">
    <citation type="submission" date="2024-01" db="EMBL/GenBank/DDBJ databases">
        <title>A draft genome for the cacao thread blight pathogen Marasmiellus scandens.</title>
        <authorList>
            <person name="Baruah I.K."/>
            <person name="Leung J."/>
            <person name="Bukari Y."/>
            <person name="Amoako-Attah I."/>
            <person name="Meinhardt L.W."/>
            <person name="Bailey B.A."/>
            <person name="Cohen S.P."/>
        </authorList>
    </citation>
    <scope>NUCLEOTIDE SEQUENCE [LARGE SCALE GENOMIC DNA]</scope>
    <source>
        <strain evidence="6 7">GH-19</strain>
    </source>
</reference>